<protein>
    <submittedName>
        <fullName evidence="3">Arginine metabolism regulation II</fullName>
    </submittedName>
</protein>
<proteinExistence type="predicted"/>
<dbReference type="Pfam" id="PF11951">
    <property type="entry name" value="Fungal_trans_2"/>
    <property type="match status" value="1"/>
</dbReference>
<dbReference type="EMBL" id="JAAOAR010000359">
    <property type="protein sequence ID" value="KAF5585989.1"/>
    <property type="molecule type" value="Genomic_DNA"/>
</dbReference>
<keyword evidence="2" id="KW-0539">Nucleus</keyword>
<gene>
    <name evidence="3" type="ORF">FPANT_7361</name>
</gene>
<sequence>MLGLPEISFGSPDASPLEASRPLSLIKGPGVGPIARLSPGDQRSFQYSLSGISPSSTAILKSSLALVSFHRDNPHQVTAQYKVAALRKLAESTQGRISVTDSACHIAAGMILSTLEIQQNSMKSSHWLWYACGAAKIVKTAGLDVDNLDHDTAALVGWVHYYNTLSRFSLRHWQPHVTLDPDDAADSFHPVVCGNGQPESLTGASHEILYLLSEAFNAVTVPSDPRYETKAHRGHLEILDWKLRNLEKKALDNNSSVDTSHPAFDLVVELYRLSTLIYLRRASAGILPLDQKFTTWVGQAFELLEQLPACQWPFPLLIFGCEAESDRQRMIILNVMERTTRNLQYRNIATVKSVIETVWVQKDLYAEDMNYVRKLGVILSSTHKSVPAFI</sequence>
<dbReference type="AlphaFoldDB" id="A0A8H5L432"/>
<accession>A0A8H5L432</accession>
<dbReference type="GO" id="GO:0005634">
    <property type="term" value="C:nucleus"/>
    <property type="evidence" value="ECO:0007669"/>
    <property type="project" value="UniProtKB-SubCell"/>
</dbReference>
<dbReference type="PANTHER" id="PTHR37534:SF39">
    <property type="entry name" value="TRANSCRIPTION FACTOR DOMAIN-CONTAINING PROTEIN"/>
    <property type="match status" value="1"/>
</dbReference>
<evidence type="ECO:0000256" key="1">
    <source>
        <dbReference type="ARBA" id="ARBA00004123"/>
    </source>
</evidence>
<reference evidence="3 4" key="1">
    <citation type="submission" date="2020-05" db="EMBL/GenBank/DDBJ databases">
        <title>Identification and distribution of gene clusters putatively required for synthesis of sphingolipid metabolism inhibitors in phylogenetically diverse species of the filamentous fungus Fusarium.</title>
        <authorList>
            <person name="Kim H.-S."/>
            <person name="Busman M."/>
            <person name="Brown D.W."/>
            <person name="Divon H."/>
            <person name="Uhlig S."/>
            <person name="Proctor R.H."/>
        </authorList>
    </citation>
    <scope>NUCLEOTIDE SEQUENCE [LARGE SCALE GENOMIC DNA]</scope>
    <source>
        <strain evidence="3 4">NRRL 25211</strain>
    </source>
</reference>
<comment type="subcellular location">
    <subcellularLocation>
        <location evidence="1">Nucleus</location>
    </subcellularLocation>
</comment>
<organism evidence="3 4">
    <name type="scientific">Fusarium pseudoanthophilum</name>
    <dbReference type="NCBI Taxonomy" id="48495"/>
    <lineage>
        <taxon>Eukaryota</taxon>
        <taxon>Fungi</taxon>
        <taxon>Dikarya</taxon>
        <taxon>Ascomycota</taxon>
        <taxon>Pezizomycotina</taxon>
        <taxon>Sordariomycetes</taxon>
        <taxon>Hypocreomycetidae</taxon>
        <taxon>Hypocreales</taxon>
        <taxon>Nectriaceae</taxon>
        <taxon>Fusarium</taxon>
        <taxon>Fusarium fujikuroi species complex</taxon>
    </lineage>
</organism>
<keyword evidence="4" id="KW-1185">Reference proteome</keyword>
<dbReference type="PANTHER" id="PTHR37534">
    <property type="entry name" value="TRANSCRIPTIONAL ACTIVATOR PROTEIN UGA3"/>
    <property type="match status" value="1"/>
</dbReference>
<dbReference type="GO" id="GO:0045944">
    <property type="term" value="P:positive regulation of transcription by RNA polymerase II"/>
    <property type="evidence" value="ECO:0007669"/>
    <property type="project" value="TreeGrafter"/>
</dbReference>
<evidence type="ECO:0000256" key="2">
    <source>
        <dbReference type="ARBA" id="ARBA00023242"/>
    </source>
</evidence>
<evidence type="ECO:0000313" key="3">
    <source>
        <dbReference type="EMBL" id="KAF5585989.1"/>
    </source>
</evidence>
<dbReference type="InterPro" id="IPR021858">
    <property type="entry name" value="Fun_TF"/>
</dbReference>
<name>A0A8H5L432_9HYPO</name>
<comment type="caution">
    <text evidence="3">The sequence shown here is derived from an EMBL/GenBank/DDBJ whole genome shotgun (WGS) entry which is preliminary data.</text>
</comment>
<dbReference type="GO" id="GO:0003700">
    <property type="term" value="F:DNA-binding transcription factor activity"/>
    <property type="evidence" value="ECO:0007669"/>
    <property type="project" value="TreeGrafter"/>
</dbReference>
<dbReference type="Proteomes" id="UP000544095">
    <property type="component" value="Unassembled WGS sequence"/>
</dbReference>
<dbReference type="GO" id="GO:0000976">
    <property type="term" value="F:transcription cis-regulatory region binding"/>
    <property type="evidence" value="ECO:0007669"/>
    <property type="project" value="TreeGrafter"/>
</dbReference>
<evidence type="ECO:0000313" key="4">
    <source>
        <dbReference type="Proteomes" id="UP000544095"/>
    </source>
</evidence>